<evidence type="ECO:0000313" key="1">
    <source>
        <dbReference type="EMBL" id="HGK28664.1"/>
    </source>
</evidence>
<sequence length="570" mass="62901">MLELLTRRAAEATPGFAAKQIRWVIAFSGQGVFLGVTELGEVGQRRNRGQTFSLCPEFSRQFKQRGGKSEFLWDAAKVVTLHSDDLDDEKLKASHQHFVALLQDASRAVPELATVARALSDDSVLKQVRERMQAEGVKPNDRVTLSIDGRFPLESGDWHDWWRETYQASIGAGAGGRKMVCFATGSVVEPLDKHPEIEGLAGVGGQGMGGVLVGMNKDAFQSYFLERSTNAAVSLEAAYRYRAALNELIRDNSQKLAGALVVHWFKHTVAPEDDPLAWLTAGGDEAELTARNRASELLQSIRDGRRTDLAGNYYYALTLSGAGGRVMVRDWMEGQFEELASNITCWFEDLAIVHQKGGRIAQDPKFMAVLGATVRELRDLPPPFVAKMWRVAVRGEPIPQAALAQAFVRVKVGIISHERFDHARMGLLKAYFVRQDRIRGQEESDMKPHLNEEHPSAAYHCGRLMAVLAKLQKAALGDVGASVVQRYYAAASATPALVLGRLVRGAQFHLNKLEGGLAHWFEDKLGEVASRLGSSVPQTLTLEEQSLFALGYYQQLVDMKTKKSGEKLEA</sequence>
<dbReference type="NCBIfam" id="TIGR01863">
    <property type="entry name" value="cas_Csd1"/>
    <property type="match status" value="1"/>
</dbReference>
<comment type="caution">
    <text evidence="1">The sequence shown here is derived from an EMBL/GenBank/DDBJ whole genome shotgun (WGS) entry which is preliminary data.</text>
</comment>
<dbReference type="AlphaFoldDB" id="A0A7C4CEI1"/>
<name>A0A7C4CEI1_UNCW3</name>
<organism evidence="1">
    <name type="scientific">candidate division WOR-3 bacterium</name>
    <dbReference type="NCBI Taxonomy" id="2052148"/>
    <lineage>
        <taxon>Bacteria</taxon>
        <taxon>Bacteria division WOR-3</taxon>
    </lineage>
</organism>
<protein>
    <submittedName>
        <fullName evidence="1">Type I-C CRISPR-associated protein Cas8c/Csd1</fullName>
    </submittedName>
</protein>
<dbReference type="InterPro" id="IPR010144">
    <property type="entry name" value="CRISPR-assoc_prot_Csd1-typ"/>
</dbReference>
<accession>A0A7C4CEI1</accession>
<dbReference type="Pfam" id="PF09709">
    <property type="entry name" value="Cas_Csd1"/>
    <property type="match status" value="1"/>
</dbReference>
<proteinExistence type="predicted"/>
<dbReference type="EMBL" id="DSUT01000144">
    <property type="protein sequence ID" value="HGK28664.1"/>
    <property type="molecule type" value="Genomic_DNA"/>
</dbReference>
<reference evidence="1" key="1">
    <citation type="journal article" date="2020" name="mSystems">
        <title>Genome- and Community-Level Interaction Insights into Carbon Utilization and Element Cycling Functions of Hydrothermarchaeota in Hydrothermal Sediment.</title>
        <authorList>
            <person name="Zhou Z."/>
            <person name="Liu Y."/>
            <person name="Xu W."/>
            <person name="Pan J."/>
            <person name="Luo Z.H."/>
            <person name="Li M."/>
        </authorList>
    </citation>
    <scope>NUCLEOTIDE SEQUENCE [LARGE SCALE GENOMIC DNA]</scope>
    <source>
        <strain evidence="1">SpSt-488</strain>
    </source>
</reference>
<gene>
    <name evidence="1" type="primary">cas8c</name>
    <name evidence="1" type="ORF">ENS41_06880</name>
</gene>